<evidence type="ECO:0000256" key="1">
    <source>
        <dbReference type="SAM" id="Phobius"/>
    </source>
</evidence>
<sequence length="71" mass="7798">MGLNSHNCHALMQYLLRGHRWPSSIFSLTLLLFSLIFPLLSLLFLATEGARNCRAAIDHCQAASTLDAASP</sequence>
<evidence type="ECO:0008006" key="4">
    <source>
        <dbReference type="Google" id="ProtNLM"/>
    </source>
</evidence>
<dbReference type="Proteomes" id="UP000237105">
    <property type="component" value="Unassembled WGS sequence"/>
</dbReference>
<reference evidence="3" key="1">
    <citation type="submission" date="2016-06" db="EMBL/GenBank/DDBJ databases">
        <title>Parallel loss of symbiosis genes in relatives of nitrogen-fixing non-legume Parasponia.</title>
        <authorList>
            <person name="Van Velzen R."/>
            <person name="Holmer R."/>
            <person name="Bu F."/>
            <person name="Rutten L."/>
            <person name="Van Zeijl A."/>
            <person name="Liu W."/>
            <person name="Santuari L."/>
            <person name="Cao Q."/>
            <person name="Sharma T."/>
            <person name="Shen D."/>
            <person name="Roswanjaya Y."/>
            <person name="Wardhani T."/>
            <person name="Kalhor M.S."/>
            <person name="Jansen J."/>
            <person name="Van den Hoogen J."/>
            <person name="Gungor B."/>
            <person name="Hartog M."/>
            <person name="Hontelez J."/>
            <person name="Verver J."/>
            <person name="Yang W.-C."/>
            <person name="Schijlen E."/>
            <person name="Repin R."/>
            <person name="Schilthuizen M."/>
            <person name="Schranz E."/>
            <person name="Heidstra R."/>
            <person name="Miyata K."/>
            <person name="Fedorova E."/>
            <person name="Kohlen W."/>
            <person name="Bisseling T."/>
            <person name="Smit S."/>
            <person name="Geurts R."/>
        </authorList>
    </citation>
    <scope>NUCLEOTIDE SEQUENCE [LARGE SCALE GENOMIC DNA]</scope>
    <source>
        <strain evidence="3">cv. WU1-14</strain>
    </source>
</reference>
<keyword evidence="1" id="KW-1133">Transmembrane helix</keyword>
<keyword evidence="1" id="KW-0812">Transmembrane</keyword>
<gene>
    <name evidence="2" type="ORF">PanWU01x14_229590</name>
</gene>
<keyword evidence="1" id="KW-0472">Membrane</keyword>
<feature type="non-terminal residue" evidence="2">
    <location>
        <position position="71"/>
    </location>
</feature>
<evidence type="ECO:0000313" key="3">
    <source>
        <dbReference type="Proteomes" id="UP000237105"/>
    </source>
</evidence>
<keyword evidence="3" id="KW-1185">Reference proteome</keyword>
<evidence type="ECO:0000313" key="2">
    <source>
        <dbReference type="EMBL" id="PON49547.1"/>
    </source>
</evidence>
<comment type="caution">
    <text evidence="2">The sequence shown here is derived from an EMBL/GenBank/DDBJ whole genome shotgun (WGS) entry which is preliminary data.</text>
</comment>
<feature type="transmembrane region" description="Helical" evidence="1">
    <location>
        <begin position="25"/>
        <end position="46"/>
    </location>
</feature>
<organism evidence="2 3">
    <name type="scientific">Parasponia andersonii</name>
    <name type="common">Sponia andersonii</name>
    <dbReference type="NCBI Taxonomy" id="3476"/>
    <lineage>
        <taxon>Eukaryota</taxon>
        <taxon>Viridiplantae</taxon>
        <taxon>Streptophyta</taxon>
        <taxon>Embryophyta</taxon>
        <taxon>Tracheophyta</taxon>
        <taxon>Spermatophyta</taxon>
        <taxon>Magnoliopsida</taxon>
        <taxon>eudicotyledons</taxon>
        <taxon>Gunneridae</taxon>
        <taxon>Pentapetalae</taxon>
        <taxon>rosids</taxon>
        <taxon>fabids</taxon>
        <taxon>Rosales</taxon>
        <taxon>Cannabaceae</taxon>
        <taxon>Parasponia</taxon>
    </lineage>
</organism>
<name>A0A2P5BL78_PARAD</name>
<dbReference type="AlphaFoldDB" id="A0A2P5BL78"/>
<protein>
    <recommendedName>
        <fullName evidence="4">Transmembrane protein</fullName>
    </recommendedName>
</protein>
<accession>A0A2P5BL78</accession>
<proteinExistence type="predicted"/>
<dbReference type="EMBL" id="JXTB01000259">
    <property type="protein sequence ID" value="PON49547.1"/>
    <property type="molecule type" value="Genomic_DNA"/>
</dbReference>